<dbReference type="GO" id="GO:0015171">
    <property type="term" value="F:amino acid transmembrane transporter activity"/>
    <property type="evidence" value="ECO:0007669"/>
    <property type="project" value="TreeGrafter"/>
</dbReference>
<sequence>MSTFLLLIKSIVAGFIVAVPIGAIGAMCLRRSLQGRWAIGLATGIGAAVADSILAAAAMFGLTLLTRYIFAHQAPILLVGGIFLIGIGARMIHKRHPKIDDMNECADPQIRTWHNLMSAFSTGFALTIINPATILAFVGVFAGLGLFKDRPVDLLANWIVIVGTCVGSMLWWTTLTSTAYAVRRHLSLEFIVVINVALGLVVASFGVASLLSLVGVIPRL</sequence>
<dbReference type="Pfam" id="PF01810">
    <property type="entry name" value="LysE"/>
    <property type="match status" value="1"/>
</dbReference>
<evidence type="ECO:0000313" key="8">
    <source>
        <dbReference type="Proteomes" id="UP000516369"/>
    </source>
</evidence>
<evidence type="ECO:0000256" key="4">
    <source>
        <dbReference type="ARBA" id="ARBA00022989"/>
    </source>
</evidence>
<protein>
    <submittedName>
        <fullName evidence="7">LysE family transporter</fullName>
    </submittedName>
</protein>
<evidence type="ECO:0000256" key="6">
    <source>
        <dbReference type="SAM" id="Phobius"/>
    </source>
</evidence>
<evidence type="ECO:0000256" key="2">
    <source>
        <dbReference type="ARBA" id="ARBA00022475"/>
    </source>
</evidence>
<dbReference type="PANTHER" id="PTHR30086">
    <property type="entry name" value="ARGININE EXPORTER PROTEIN ARGO"/>
    <property type="match status" value="1"/>
</dbReference>
<keyword evidence="4 6" id="KW-1133">Transmembrane helix</keyword>
<comment type="subcellular location">
    <subcellularLocation>
        <location evidence="1">Cell membrane</location>
        <topology evidence="1">Multi-pass membrane protein</topology>
    </subcellularLocation>
</comment>
<reference evidence="7 8" key="1">
    <citation type="submission" date="2020-05" db="EMBL/GenBank/DDBJ databases">
        <title>Complete closed genome sequence of Defluviicoccus vanus.</title>
        <authorList>
            <person name="Bessarab I."/>
            <person name="Arumugam K."/>
            <person name="Maszenan A.M."/>
            <person name="Seviour R.J."/>
            <person name="Williams R.B."/>
        </authorList>
    </citation>
    <scope>NUCLEOTIDE SEQUENCE [LARGE SCALE GENOMIC DNA]</scope>
    <source>
        <strain evidence="7 8">Ben 114</strain>
    </source>
</reference>
<evidence type="ECO:0000256" key="1">
    <source>
        <dbReference type="ARBA" id="ARBA00004651"/>
    </source>
</evidence>
<keyword evidence="8" id="KW-1185">Reference proteome</keyword>
<dbReference type="AlphaFoldDB" id="A0A7H1MX69"/>
<organism evidence="7 8">
    <name type="scientific">Defluviicoccus vanus</name>
    <dbReference type="NCBI Taxonomy" id="111831"/>
    <lineage>
        <taxon>Bacteria</taxon>
        <taxon>Pseudomonadati</taxon>
        <taxon>Pseudomonadota</taxon>
        <taxon>Alphaproteobacteria</taxon>
        <taxon>Rhodospirillales</taxon>
        <taxon>Rhodospirillaceae</taxon>
        <taxon>Defluviicoccus</taxon>
    </lineage>
</organism>
<gene>
    <name evidence="7" type="ORF">HQ394_00070</name>
</gene>
<dbReference type="GO" id="GO:0005886">
    <property type="term" value="C:plasma membrane"/>
    <property type="evidence" value="ECO:0007669"/>
    <property type="project" value="UniProtKB-SubCell"/>
</dbReference>
<evidence type="ECO:0000256" key="3">
    <source>
        <dbReference type="ARBA" id="ARBA00022692"/>
    </source>
</evidence>
<evidence type="ECO:0000313" key="7">
    <source>
        <dbReference type="EMBL" id="QNT68055.1"/>
    </source>
</evidence>
<dbReference type="Proteomes" id="UP000516369">
    <property type="component" value="Chromosome"/>
</dbReference>
<keyword evidence="2" id="KW-1003">Cell membrane</keyword>
<keyword evidence="5 6" id="KW-0472">Membrane</keyword>
<dbReference type="EMBL" id="CP053923">
    <property type="protein sequence ID" value="QNT68055.1"/>
    <property type="molecule type" value="Genomic_DNA"/>
</dbReference>
<dbReference type="InterPro" id="IPR001123">
    <property type="entry name" value="LeuE-type"/>
</dbReference>
<keyword evidence="3 6" id="KW-0812">Transmembrane</keyword>
<dbReference type="RefSeq" id="WP_190261498.1">
    <property type="nucleotide sequence ID" value="NZ_CP053923.1"/>
</dbReference>
<feature type="transmembrane region" description="Helical" evidence="6">
    <location>
        <begin position="158"/>
        <end position="180"/>
    </location>
</feature>
<name>A0A7H1MX69_9PROT</name>
<feature type="transmembrane region" description="Helical" evidence="6">
    <location>
        <begin position="6"/>
        <end position="29"/>
    </location>
</feature>
<accession>A0A7H1MX69</accession>
<dbReference type="KEGG" id="dvn:HQ394_00070"/>
<feature type="transmembrane region" description="Helical" evidence="6">
    <location>
        <begin position="192"/>
        <end position="217"/>
    </location>
</feature>
<evidence type="ECO:0000256" key="5">
    <source>
        <dbReference type="ARBA" id="ARBA00023136"/>
    </source>
</evidence>
<proteinExistence type="predicted"/>
<feature type="transmembrane region" description="Helical" evidence="6">
    <location>
        <begin position="124"/>
        <end position="146"/>
    </location>
</feature>
<dbReference type="PANTHER" id="PTHR30086:SF20">
    <property type="entry name" value="ARGININE EXPORTER PROTEIN ARGO-RELATED"/>
    <property type="match status" value="1"/>
</dbReference>
<feature type="transmembrane region" description="Helical" evidence="6">
    <location>
        <begin position="68"/>
        <end position="89"/>
    </location>
</feature>
<feature type="transmembrane region" description="Helical" evidence="6">
    <location>
        <begin position="41"/>
        <end position="62"/>
    </location>
</feature>